<organism evidence="1 2">
    <name type="scientific">Lepeophtheirus salmonis</name>
    <name type="common">Salmon louse</name>
    <name type="synonym">Caligus salmonis</name>
    <dbReference type="NCBI Taxonomy" id="72036"/>
    <lineage>
        <taxon>Eukaryota</taxon>
        <taxon>Metazoa</taxon>
        <taxon>Ecdysozoa</taxon>
        <taxon>Arthropoda</taxon>
        <taxon>Crustacea</taxon>
        <taxon>Multicrustacea</taxon>
        <taxon>Hexanauplia</taxon>
        <taxon>Copepoda</taxon>
        <taxon>Siphonostomatoida</taxon>
        <taxon>Caligidae</taxon>
        <taxon>Lepeophtheirus</taxon>
    </lineage>
</organism>
<reference evidence="1" key="1">
    <citation type="submission" date="2021-02" db="EMBL/GenBank/DDBJ databases">
        <authorList>
            <person name="Bekaert M."/>
        </authorList>
    </citation>
    <scope>NUCLEOTIDE SEQUENCE</scope>
    <source>
        <strain evidence="1">IoA-00</strain>
    </source>
</reference>
<accession>A0A7R8CEL0</accession>
<dbReference type="Proteomes" id="UP000675881">
    <property type="component" value="Chromosome 10"/>
</dbReference>
<evidence type="ECO:0000313" key="2">
    <source>
        <dbReference type="Proteomes" id="UP000675881"/>
    </source>
</evidence>
<proteinExistence type="predicted"/>
<evidence type="ECO:0000313" key="1">
    <source>
        <dbReference type="EMBL" id="CAF2791984.1"/>
    </source>
</evidence>
<keyword evidence="2" id="KW-1185">Reference proteome</keyword>
<dbReference type="AlphaFoldDB" id="A0A7R8CEL0"/>
<sequence>MVVTEKIQRNSKMSIQTLAMDHKMAKRTMQQLLRNYLMGYPSIKQHLKMLCEATIREEFRRMIKACVSHGLGISGREKTPLIFIQFAVKDNAQNYLENVLEAHVKPRAEYEFGNNHLTFQ</sequence>
<name>A0A7R8CEL0_LEPSM</name>
<gene>
    <name evidence="1" type="ORF">LSAA_2729</name>
</gene>
<dbReference type="EMBL" id="HG994589">
    <property type="protein sequence ID" value="CAF2791984.1"/>
    <property type="molecule type" value="Genomic_DNA"/>
</dbReference>
<protein>
    <submittedName>
        <fullName evidence="1">(salmon louse) hypothetical protein</fullName>
    </submittedName>
</protein>